<evidence type="ECO:0000313" key="2">
    <source>
        <dbReference type="Proteomes" id="UP001213000"/>
    </source>
</evidence>
<name>A0AAD5VJL9_9AGAR</name>
<protein>
    <submittedName>
        <fullName evidence="1">Uncharacterized protein</fullName>
    </submittedName>
</protein>
<proteinExistence type="predicted"/>
<dbReference type="Proteomes" id="UP001213000">
    <property type="component" value="Unassembled WGS sequence"/>
</dbReference>
<dbReference type="AlphaFoldDB" id="A0AAD5VJL9"/>
<accession>A0AAD5VJL9</accession>
<keyword evidence="2" id="KW-1185">Reference proteome</keyword>
<sequence length="239" mass="27308">MIPSNQPLSHPQALQWTPHADPLLWFEVRYFIFSTKNSENRIFKVDASRLEKVSLVVRNVVAQHGLGTEVQPVHLHQVDEQEKKVLLRWLIRSDIDPPSFDRQALVMLLNASTALEVEGARAFGLQGLDNMNPPLSPAMRLDLACDYRVVEWVRIAVEALINSPISDLDGLDIDLMGWDAFAIIVKAREVLLRERAVIALSLVPQQVEHTCKDSKRCNEKRQVWWWQAVGNDFFIQQSP</sequence>
<dbReference type="EMBL" id="JANIEX010001464">
    <property type="protein sequence ID" value="KAJ3557639.1"/>
    <property type="molecule type" value="Genomic_DNA"/>
</dbReference>
<organism evidence="1 2">
    <name type="scientific">Leucocoprinus birnbaumii</name>
    <dbReference type="NCBI Taxonomy" id="56174"/>
    <lineage>
        <taxon>Eukaryota</taxon>
        <taxon>Fungi</taxon>
        <taxon>Dikarya</taxon>
        <taxon>Basidiomycota</taxon>
        <taxon>Agaricomycotina</taxon>
        <taxon>Agaricomycetes</taxon>
        <taxon>Agaricomycetidae</taxon>
        <taxon>Agaricales</taxon>
        <taxon>Agaricineae</taxon>
        <taxon>Agaricaceae</taxon>
        <taxon>Leucocoprinus</taxon>
    </lineage>
</organism>
<evidence type="ECO:0000313" key="1">
    <source>
        <dbReference type="EMBL" id="KAJ3557639.1"/>
    </source>
</evidence>
<reference evidence="1" key="1">
    <citation type="submission" date="2022-07" db="EMBL/GenBank/DDBJ databases">
        <title>Genome Sequence of Leucocoprinus birnbaumii.</title>
        <authorList>
            <person name="Buettner E."/>
        </authorList>
    </citation>
    <scope>NUCLEOTIDE SEQUENCE</scope>
    <source>
        <strain evidence="1">VT141</strain>
    </source>
</reference>
<comment type="caution">
    <text evidence="1">The sequence shown here is derived from an EMBL/GenBank/DDBJ whole genome shotgun (WGS) entry which is preliminary data.</text>
</comment>
<gene>
    <name evidence="1" type="ORF">NP233_g11689</name>
</gene>